<dbReference type="PROSITE" id="PS00798">
    <property type="entry name" value="ALDOKETO_REDUCTASE_1"/>
    <property type="match status" value="1"/>
</dbReference>
<comment type="similarity">
    <text evidence="1">Belongs to the aldo/keto reductase family.</text>
</comment>
<sequence length="278" mass="30364">MTKTLTMNTGATIPVLGYGTYKIAPADAAAAVTMALDAGYRHIDTAQMYGNEAEVGEAIEASSIDRGDIFLTTKLNNTNHLAKDARASFAQSLEDLRTDYVDLFLIHWPLPTLYDGDFLSTWKVLEEFYADGRAKAIGVSNFLPEHIDVLLEGSDVVPAINQIEVHPYFTNEDSRAKNTEAGIINQAWSPLGRAAVLTDPVIEEIAERIGVTPAQVVLAWHLNRGDVVIPKSVTPSRVASNMDIFDVPLTEADHERITALNRGEDGRQGSNPATMDRL</sequence>
<dbReference type="InterPro" id="IPR036812">
    <property type="entry name" value="NAD(P)_OxRdtase_dom_sf"/>
</dbReference>
<evidence type="ECO:0000256" key="6">
    <source>
        <dbReference type="PIRSR" id="PIRSR000097-3"/>
    </source>
</evidence>
<dbReference type="Gene3D" id="3.20.20.100">
    <property type="entry name" value="NADP-dependent oxidoreductase domain"/>
    <property type="match status" value="1"/>
</dbReference>
<dbReference type="PIRSF" id="PIRSF000097">
    <property type="entry name" value="AKR"/>
    <property type="match status" value="1"/>
</dbReference>
<evidence type="ECO:0000259" key="8">
    <source>
        <dbReference type="Pfam" id="PF00248"/>
    </source>
</evidence>
<dbReference type="SUPFAM" id="SSF51430">
    <property type="entry name" value="NAD(P)-linked oxidoreductase"/>
    <property type="match status" value="1"/>
</dbReference>
<feature type="active site" description="Proton donor" evidence="4">
    <location>
        <position position="49"/>
    </location>
</feature>
<name>A0A3Q9G7P1_9ACTO</name>
<evidence type="ECO:0000313" key="10">
    <source>
        <dbReference type="Proteomes" id="UP000280344"/>
    </source>
</evidence>
<dbReference type="CDD" id="cd19071">
    <property type="entry name" value="AKR_AKR1-5-like"/>
    <property type="match status" value="1"/>
</dbReference>
<proteinExistence type="inferred from homology"/>
<protein>
    <submittedName>
        <fullName evidence="9">Aldo/keto reductase</fullName>
    </submittedName>
</protein>
<feature type="compositionally biased region" description="Basic and acidic residues" evidence="7">
    <location>
        <begin position="258"/>
        <end position="267"/>
    </location>
</feature>
<dbReference type="RefSeq" id="WP_126704358.1">
    <property type="nucleotide sequence ID" value="NZ_CP034593.1"/>
</dbReference>
<keyword evidence="2" id="KW-0521">NADP</keyword>
<evidence type="ECO:0000256" key="1">
    <source>
        <dbReference type="ARBA" id="ARBA00007905"/>
    </source>
</evidence>
<feature type="compositionally biased region" description="Polar residues" evidence="7">
    <location>
        <begin position="268"/>
        <end position="278"/>
    </location>
</feature>
<dbReference type="FunFam" id="3.20.20.100:FF:000002">
    <property type="entry name" value="2,5-diketo-D-gluconic acid reductase A"/>
    <property type="match status" value="1"/>
</dbReference>
<evidence type="ECO:0000256" key="2">
    <source>
        <dbReference type="ARBA" id="ARBA00022857"/>
    </source>
</evidence>
<keyword evidence="3" id="KW-0560">Oxidoreductase</keyword>
<dbReference type="InterPro" id="IPR020471">
    <property type="entry name" value="AKR"/>
</dbReference>
<feature type="domain" description="NADP-dependent oxidoreductase" evidence="8">
    <location>
        <begin position="17"/>
        <end position="261"/>
    </location>
</feature>
<dbReference type="GO" id="GO:0016616">
    <property type="term" value="F:oxidoreductase activity, acting on the CH-OH group of donors, NAD or NADP as acceptor"/>
    <property type="evidence" value="ECO:0007669"/>
    <property type="project" value="UniProtKB-ARBA"/>
</dbReference>
<accession>A0A3Q9G7P1</accession>
<keyword evidence="10" id="KW-1185">Reference proteome</keyword>
<dbReference type="AlphaFoldDB" id="A0A3Q9G7P1"/>
<dbReference type="InterPro" id="IPR018170">
    <property type="entry name" value="Aldo/ket_reductase_CS"/>
</dbReference>
<dbReference type="Pfam" id="PF00248">
    <property type="entry name" value="Aldo_ket_red"/>
    <property type="match status" value="1"/>
</dbReference>
<dbReference type="Proteomes" id="UP000280344">
    <property type="component" value="Chromosome"/>
</dbReference>
<feature type="region of interest" description="Disordered" evidence="7">
    <location>
        <begin position="258"/>
        <end position="278"/>
    </location>
</feature>
<evidence type="ECO:0000256" key="5">
    <source>
        <dbReference type="PIRSR" id="PIRSR000097-2"/>
    </source>
</evidence>
<dbReference type="OrthoDB" id="9804790at2"/>
<dbReference type="PROSITE" id="PS00062">
    <property type="entry name" value="ALDOKETO_REDUCTASE_2"/>
    <property type="match status" value="1"/>
</dbReference>
<feature type="binding site" evidence="5">
    <location>
        <position position="107"/>
    </location>
    <ligand>
        <name>substrate</name>
    </ligand>
</feature>
<evidence type="ECO:0000256" key="4">
    <source>
        <dbReference type="PIRSR" id="PIRSR000097-1"/>
    </source>
</evidence>
<evidence type="ECO:0000256" key="3">
    <source>
        <dbReference type="ARBA" id="ARBA00023002"/>
    </source>
</evidence>
<dbReference type="EMBL" id="CP034593">
    <property type="protein sequence ID" value="AZQ77555.1"/>
    <property type="molecule type" value="Genomic_DNA"/>
</dbReference>
<dbReference type="KEGG" id="flh:EJ997_09625"/>
<dbReference type="PANTHER" id="PTHR43827:SF3">
    <property type="entry name" value="NADP-DEPENDENT OXIDOREDUCTASE DOMAIN-CONTAINING PROTEIN"/>
    <property type="match status" value="1"/>
</dbReference>
<dbReference type="PANTHER" id="PTHR43827">
    <property type="entry name" value="2,5-DIKETO-D-GLUCONIC ACID REDUCTASE"/>
    <property type="match status" value="1"/>
</dbReference>
<reference evidence="9 10" key="1">
    <citation type="submission" date="2018-12" db="EMBL/GenBank/DDBJ databases">
        <title>Complete genome sequence of Flaviflexus sp. H23T48.</title>
        <authorList>
            <person name="Bae J.-W."/>
            <person name="Lee J.-Y."/>
        </authorList>
    </citation>
    <scope>NUCLEOTIDE SEQUENCE [LARGE SCALE GENOMIC DNA]</scope>
    <source>
        <strain evidence="9 10">H23T48</strain>
    </source>
</reference>
<organism evidence="9 10">
    <name type="scientific">Flaviflexus ciconiae</name>
    <dbReference type="NCBI Taxonomy" id="2496867"/>
    <lineage>
        <taxon>Bacteria</taxon>
        <taxon>Bacillati</taxon>
        <taxon>Actinomycetota</taxon>
        <taxon>Actinomycetes</taxon>
        <taxon>Actinomycetales</taxon>
        <taxon>Actinomycetaceae</taxon>
        <taxon>Flaviflexus</taxon>
    </lineage>
</organism>
<gene>
    <name evidence="9" type="ORF">EJ997_09625</name>
</gene>
<dbReference type="PRINTS" id="PR00069">
    <property type="entry name" value="ALDKETRDTASE"/>
</dbReference>
<evidence type="ECO:0000313" key="9">
    <source>
        <dbReference type="EMBL" id="AZQ77555.1"/>
    </source>
</evidence>
<evidence type="ECO:0000256" key="7">
    <source>
        <dbReference type="SAM" id="MobiDB-lite"/>
    </source>
</evidence>
<dbReference type="InterPro" id="IPR023210">
    <property type="entry name" value="NADP_OxRdtase_dom"/>
</dbReference>
<feature type="site" description="Lowers pKa of active site Tyr" evidence="6">
    <location>
        <position position="74"/>
    </location>
</feature>